<sequence length="412" mass="47256">MTLLINQSILISSISVIYSPTITPLLYQNPDTLFLQSHPAMSYSREDYYRTIVCAECGHSCKFSCLDAHKSSFACHNSDCANHLGKAEVDLPEGVLFSRKNSRKKSSRHESSSHRRSRSSARNSEESSSRNRSRYRTTHYYEYVMPQEEPSFYHHSRSSTRHQEPTSHHRSRSSARHADEPSSHHRSRSSARYAEEPSSHHRNRSSTRYPEGPRRSSGYDPQGHPSSCHCSYDGTTDYVTVEPGDTEHLRDRFERKTNNTEDLRQRFERMGRDERPGYPPSSSSYQYPTSSSHYQYPPPSSSYQYPPPSSFHSRYPPSASDHRSQSSTRHHDEPCHHRSRSHRGPVYEEIEIVDAGSSPYVAPSSERGRQHPPRSGRKYAYGPYDEPPLTPDLPPAPYIFVGTRDSEDNKID</sequence>
<organism evidence="2 3">
    <name type="scientific">Triangularia setosa</name>
    <dbReference type="NCBI Taxonomy" id="2587417"/>
    <lineage>
        <taxon>Eukaryota</taxon>
        <taxon>Fungi</taxon>
        <taxon>Dikarya</taxon>
        <taxon>Ascomycota</taxon>
        <taxon>Pezizomycotina</taxon>
        <taxon>Sordariomycetes</taxon>
        <taxon>Sordariomycetidae</taxon>
        <taxon>Sordariales</taxon>
        <taxon>Podosporaceae</taxon>
        <taxon>Triangularia</taxon>
    </lineage>
</organism>
<proteinExistence type="predicted"/>
<feature type="compositionally biased region" description="Basic and acidic residues" evidence="1">
    <location>
        <begin position="320"/>
        <end position="336"/>
    </location>
</feature>
<name>A0AAN6W9M9_9PEZI</name>
<dbReference type="AlphaFoldDB" id="A0AAN6W9M9"/>
<feature type="compositionally biased region" description="Pro residues" evidence="1">
    <location>
        <begin position="296"/>
        <end position="309"/>
    </location>
</feature>
<evidence type="ECO:0000313" key="3">
    <source>
        <dbReference type="Proteomes" id="UP001302321"/>
    </source>
</evidence>
<reference evidence="2" key="2">
    <citation type="submission" date="2023-05" db="EMBL/GenBank/DDBJ databases">
        <authorList>
            <consortium name="Lawrence Berkeley National Laboratory"/>
            <person name="Steindorff A."/>
            <person name="Hensen N."/>
            <person name="Bonometti L."/>
            <person name="Westerberg I."/>
            <person name="Brannstrom I.O."/>
            <person name="Guillou S."/>
            <person name="Cros-Aarteil S."/>
            <person name="Calhoun S."/>
            <person name="Haridas S."/>
            <person name="Kuo A."/>
            <person name="Mondo S."/>
            <person name="Pangilinan J."/>
            <person name="Riley R."/>
            <person name="Labutti K."/>
            <person name="Andreopoulos B."/>
            <person name="Lipzen A."/>
            <person name="Chen C."/>
            <person name="Yanf M."/>
            <person name="Daum C."/>
            <person name="Ng V."/>
            <person name="Clum A."/>
            <person name="Ohm R."/>
            <person name="Martin F."/>
            <person name="Silar P."/>
            <person name="Natvig D."/>
            <person name="Lalanne C."/>
            <person name="Gautier V."/>
            <person name="Ament-Velasquez S.L."/>
            <person name="Kruys A."/>
            <person name="Hutchinson M.I."/>
            <person name="Powell A.J."/>
            <person name="Barry K."/>
            <person name="Miller A.N."/>
            <person name="Grigoriev I.V."/>
            <person name="Debuchy R."/>
            <person name="Gladieux P."/>
            <person name="Thoren M.H."/>
            <person name="Johannesson H."/>
        </authorList>
    </citation>
    <scope>NUCLEOTIDE SEQUENCE</scope>
    <source>
        <strain evidence="2">CBS 892.96</strain>
    </source>
</reference>
<feature type="region of interest" description="Disordered" evidence="1">
    <location>
        <begin position="96"/>
        <end position="134"/>
    </location>
</feature>
<keyword evidence="3" id="KW-1185">Reference proteome</keyword>
<evidence type="ECO:0000256" key="1">
    <source>
        <dbReference type="SAM" id="MobiDB-lite"/>
    </source>
</evidence>
<reference evidence="2" key="1">
    <citation type="journal article" date="2023" name="Mol. Phylogenet. Evol.">
        <title>Genome-scale phylogeny and comparative genomics of the fungal order Sordariales.</title>
        <authorList>
            <person name="Hensen N."/>
            <person name="Bonometti L."/>
            <person name="Westerberg I."/>
            <person name="Brannstrom I.O."/>
            <person name="Guillou S."/>
            <person name="Cros-Aarteil S."/>
            <person name="Calhoun S."/>
            <person name="Haridas S."/>
            <person name="Kuo A."/>
            <person name="Mondo S."/>
            <person name="Pangilinan J."/>
            <person name="Riley R."/>
            <person name="LaButti K."/>
            <person name="Andreopoulos B."/>
            <person name="Lipzen A."/>
            <person name="Chen C."/>
            <person name="Yan M."/>
            <person name="Daum C."/>
            <person name="Ng V."/>
            <person name="Clum A."/>
            <person name="Steindorff A."/>
            <person name="Ohm R.A."/>
            <person name="Martin F."/>
            <person name="Silar P."/>
            <person name="Natvig D.O."/>
            <person name="Lalanne C."/>
            <person name="Gautier V."/>
            <person name="Ament-Velasquez S.L."/>
            <person name="Kruys A."/>
            <person name="Hutchinson M.I."/>
            <person name="Powell A.J."/>
            <person name="Barry K."/>
            <person name="Miller A.N."/>
            <person name="Grigoriev I.V."/>
            <person name="Debuchy R."/>
            <person name="Gladieux P."/>
            <person name="Hiltunen Thoren M."/>
            <person name="Johannesson H."/>
        </authorList>
    </citation>
    <scope>NUCLEOTIDE SEQUENCE</scope>
    <source>
        <strain evidence="2">CBS 892.96</strain>
    </source>
</reference>
<dbReference type="EMBL" id="MU866161">
    <property type="protein sequence ID" value="KAK4177568.1"/>
    <property type="molecule type" value="Genomic_DNA"/>
</dbReference>
<feature type="compositionally biased region" description="Pro residues" evidence="1">
    <location>
        <begin position="385"/>
        <end position="397"/>
    </location>
</feature>
<comment type="caution">
    <text evidence="2">The sequence shown here is derived from an EMBL/GenBank/DDBJ whole genome shotgun (WGS) entry which is preliminary data.</text>
</comment>
<feature type="compositionally biased region" description="Polar residues" evidence="1">
    <location>
        <begin position="224"/>
        <end position="238"/>
    </location>
</feature>
<dbReference type="Proteomes" id="UP001302321">
    <property type="component" value="Unassembled WGS sequence"/>
</dbReference>
<evidence type="ECO:0000313" key="2">
    <source>
        <dbReference type="EMBL" id="KAK4177568.1"/>
    </source>
</evidence>
<feature type="compositionally biased region" description="Low complexity" evidence="1">
    <location>
        <begin position="280"/>
        <end position="295"/>
    </location>
</feature>
<gene>
    <name evidence="2" type="ORF">QBC36DRAFT_128603</name>
</gene>
<protein>
    <submittedName>
        <fullName evidence="2">Uncharacterized protein</fullName>
    </submittedName>
</protein>
<feature type="compositionally biased region" description="Basic and acidic residues" evidence="1">
    <location>
        <begin position="245"/>
        <end position="276"/>
    </location>
</feature>
<accession>A0AAN6W9M9</accession>
<feature type="region of interest" description="Disordered" evidence="1">
    <location>
        <begin position="152"/>
        <end position="412"/>
    </location>
</feature>